<dbReference type="InterPro" id="IPR003825">
    <property type="entry name" value="Colicin-V_CvpA"/>
</dbReference>
<evidence type="ECO:0000256" key="4">
    <source>
        <dbReference type="ARBA" id="ARBA00023136"/>
    </source>
</evidence>
<dbReference type="PANTHER" id="PTHR37306">
    <property type="entry name" value="COLICIN V PRODUCTION PROTEIN"/>
    <property type="match status" value="1"/>
</dbReference>
<feature type="transmembrane region" description="Helical" evidence="5">
    <location>
        <begin position="102"/>
        <end position="122"/>
    </location>
</feature>
<dbReference type="Pfam" id="PF02674">
    <property type="entry name" value="Colicin_V"/>
    <property type="match status" value="1"/>
</dbReference>
<gene>
    <name evidence="6" type="ORF">JAO71_00745</name>
</gene>
<name>A0ABS1WGR9_9FLAO</name>
<evidence type="ECO:0000313" key="6">
    <source>
        <dbReference type="EMBL" id="MBL7558313.1"/>
    </source>
</evidence>
<evidence type="ECO:0000256" key="2">
    <source>
        <dbReference type="ARBA" id="ARBA00022692"/>
    </source>
</evidence>
<evidence type="ECO:0000256" key="5">
    <source>
        <dbReference type="SAM" id="Phobius"/>
    </source>
</evidence>
<keyword evidence="3 5" id="KW-1133">Transmembrane helix</keyword>
<comment type="caution">
    <text evidence="6">The sequence shown here is derived from an EMBL/GenBank/DDBJ whole genome shotgun (WGS) entry which is preliminary data.</text>
</comment>
<sequence>MALIDIVLGALLLFGLVRGLFKGLFVELASIVALIAGVYGAIHFSYFVAEFLMDKTSWNEKTINTVAFAITFVIIILVISLAGKALTKLADFASLGILNKLLGAAFGVLKVGLILSVLLIVFDKMNNAIPFVEDDDIENSILYSPVKSLAPMVFPTIIKSDEDNSNPIIDPSEPTNDSDV</sequence>
<evidence type="ECO:0000256" key="3">
    <source>
        <dbReference type="ARBA" id="ARBA00022989"/>
    </source>
</evidence>
<keyword evidence="4 5" id="KW-0472">Membrane</keyword>
<protein>
    <submittedName>
        <fullName evidence="6">CvpA family protein</fullName>
    </submittedName>
</protein>
<evidence type="ECO:0000256" key="1">
    <source>
        <dbReference type="ARBA" id="ARBA00004141"/>
    </source>
</evidence>
<dbReference type="EMBL" id="JAEMEF010000001">
    <property type="protein sequence ID" value="MBL7558313.1"/>
    <property type="molecule type" value="Genomic_DNA"/>
</dbReference>
<keyword evidence="2 5" id="KW-0812">Transmembrane</keyword>
<proteinExistence type="predicted"/>
<evidence type="ECO:0000313" key="7">
    <source>
        <dbReference type="Proteomes" id="UP000605013"/>
    </source>
</evidence>
<organism evidence="6 7">
    <name type="scientific">Olleya sediminilitoris</name>
    <dbReference type="NCBI Taxonomy" id="2795739"/>
    <lineage>
        <taxon>Bacteria</taxon>
        <taxon>Pseudomonadati</taxon>
        <taxon>Bacteroidota</taxon>
        <taxon>Flavobacteriia</taxon>
        <taxon>Flavobacteriales</taxon>
        <taxon>Flavobacteriaceae</taxon>
    </lineage>
</organism>
<dbReference type="RefSeq" id="WP_116823656.1">
    <property type="nucleotide sequence ID" value="NZ_JAEMEF010000001.1"/>
</dbReference>
<accession>A0ABS1WGR9</accession>
<dbReference type="Proteomes" id="UP000605013">
    <property type="component" value="Unassembled WGS sequence"/>
</dbReference>
<keyword evidence="7" id="KW-1185">Reference proteome</keyword>
<feature type="transmembrane region" description="Helical" evidence="5">
    <location>
        <begin position="65"/>
        <end position="82"/>
    </location>
</feature>
<dbReference type="PANTHER" id="PTHR37306:SF1">
    <property type="entry name" value="COLICIN V PRODUCTION PROTEIN"/>
    <property type="match status" value="1"/>
</dbReference>
<reference evidence="6 7" key="1">
    <citation type="submission" date="2020-12" db="EMBL/GenBank/DDBJ databases">
        <title>Olleya sediminilitoris sp. nov., isolated from a tidal flat.</title>
        <authorList>
            <person name="Park S."/>
            <person name="Yoon J.-H."/>
        </authorList>
    </citation>
    <scope>NUCLEOTIDE SEQUENCE [LARGE SCALE GENOMIC DNA]</scope>
    <source>
        <strain evidence="6 7">YSTF-M6</strain>
    </source>
</reference>
<feature type="transmembrane region" description="Helical" evidence="5">
    <location>
        <begin position="29"/>
        <end position="53"/>
    </location>
</feature>
<comment type="subcellular location">
    <subcellularLocation>
        <location evidence="1">Membrane</location>
        <topology evidence="1">Multi-pass membrane protein</topology>
    </subcellularLocation>
</comment>